<keyword evidence="2" id="KW-1185">Reference proteome</keyword>
<dbReference type="AlphaFoldDB" id="A0A8X6KML7"/>
<gene>
    <name evidence="1" type="ORF">TNCT_250981</name>
</gene>
<accession>A0A8X6KML7</accession>
<organism evidence="1 2">
    <name type="scientific">Trichonephila clavata</name>
    <name type="common">Joro spider</name>
    <name type="synonym">Nephila clavata</name>
    <dbReference type="NCBI Taxonomy" id="2740835"/>
    <lineage>
        <taxon>Eukaryota</taxon>
        <taxon>Metazoa</taxon>
        <taxon>Ecdysozoa</taxon>
        <taxon>Arthropoda</taxon>
        <taxon>Chelicerata</taxon>
        <taxon>Arachnida</taxon>
        <taxon>Araneae</taxon>
        <taxon>Araneomorphae</taxon>
        <taxon>Entelegynae</taxon>
        <taxon>Araneoidea</taxon>
        <taxon>Nephilidae</taxon>
        <taxon>Trichonephila</taxon>
    </lineage>
</organism>
<dbReference type="Proteomes" id="UP000887116">
    <property type="component" value="Unassembled WGS sequence"/>
</dbReference>
<dbReference type="EMBL" id="BMAO01031818">
    <property type="protein sequence ID" value="GFQ77851.1"/>
    <property type="molecule type" value="Genomic_DNA"/>
</dbReference>
<evidence type="ECO:0000313" key="1">
    <source>
        <dbReference type="EMBL" id="GFQ77851.1"/>
    </source>
</evidence>
<name>A0A8X6KML7_TRICU</name>
<proteinExistence type="predicted"/>
<dbReference type="OrthoDB" id="10428200at2759"/>
<sequence length="98" mass="10484">MLANTEGRGRKKIMNSIAKRRVIHQVKIDPKISAPKIAASTSNTLGIPKTVFQALKKDSVSSVIKTFGEIQVCSLMAANASVDAVESCRLLKMNAAGE</sequence>
<comment type="caution">
    <text evidence="1">The sequence shown here is derived from an EMBL/GenBank/DDBJ whole genome shotgun (WGS) entry which is preliminary data.</text>
</comment>
<reference evidence="1" key="1">
    <citation type="submission" date="2020-07" db="EMBL/GenBank/DDBJ databases">
        <title>Multicomponent nature underlies the extraordinary mechanical properties of spider dragline silk.</title>
        <authorList>
            <person name="Kono N."/>
            <person name="Nakamura H."/>
            <person name="Mori M."/>
            <person name="Yoshida Y."/>
            <person name="Ohtoshi R."/>
            <person name="Malay A.D."/>
            <person name="Moran D.A.P."/>
            <person name="Tomita M."/>
            <person name="Numata K."/>
            <person name="Arakawa K."/>
        </authorList>
    </citation>
    <scope>NUCLEOTIDE SEQUENCE</scope>
</reference>
<evidence type="ECO:0000313" key="2">
    <source>
        <dbReference type="Proteomes" id="UP000887116"/>
    </source>
</evidence>
<protein>
    <submittedName>
        <fullName evidence="1">Uncharacterized protein</fullName>
    </submittedName>
</protein>